<proteinExistence type="predicted"/>
<protein>
    <recommendedName>
        <fullName evidence="6">DUF3084 domain-containing protein</fullName>
    </recommendedName>
</protein>
<accession>A0A0F5Y8I7</accession>
<dbReference type="Proteomes" id="UP000033607">
    <property type="component" value="Unassembled WGS sequence"/>
</dbReference>
<evidence type="ECO:0000256" key="3">
    <source>
        <dbReference type="SAM" id="Phobius"/>
    </source>
</evidence>
<organism evidence="4 5">
    <name type="scientific">Limnoraphis robusta CS-951</name>
    <dbReference type="NCBI Taxonomy" id="1637645"/>
    <lineage>
        <taxon>Bacteria</taxon>
        <taxon>Bacillati</taxon>
        <taxon>Cyanobacteriota</taxon>
        <taxon>Cyanophyceae</taxon>
        <taxon>Oscillatoriophycideae</taxon>
        <taxon>Oscillatoriales</taxon>
        <taxon>Sirenicapillariaceae</taxon>
        <taxon>Limnoraphis</taxon>
    </lineage>
</organism>
<dbReference type="RefSeq" id="WP_046281902.1">
    <property type="nucleotide sequence ID" value="NZ_LATL02000041.1"/>
</dbReference>
<keyword evidence="1" id="KW-0175">Coiled coil</keyword>
<feature type="region of interest" description="Disordered" evidence="2">
    <location>
        <begin position="513"/>
        <end position="559"/>
    </location>
</feature>
<evidence type="ECO:0000256" key="1">
    <source>
        <dbReference type="SAM" id="Coils"/>
    </source>
</evidence>
<evidence type="ECO:0008006" key="6">
    <source>
        <dbReference type="Google" id="ProtNLM"/>
    </source>
</evidence>
<keyword evidence="3" id="KW-0472">Membrane</keyword>
<dbReference type="PANTHER" id="PTHR43941">
    <property type="entry name" value="STRUCTURAL MAINTENANCE OF CHROMOSOMES PROTEIN 2"/>
    <property type="match status" value="1"/>
</dbReference>
<keyword evidence="3" id="KW-0812">Transmembrane</keyword>
<dbReference type="PANTHER" id="PTHR43941:SF1">
    <property type="entry name" value="STRUCTURAL MAINTENANCE OF CHROMOSOMES PROTEIN 2"/>
    <property type="match status" value="1"/>
</dbReference>
<gene>
    <name evidence="4" type="ORF">WN50_28005</name>
</gene>
<reference evidence="4 5" key="1">
    <citation type="submission" date="2015-06" db="EMBL/GenBank/DDBJ databases">
        <title>Draft genome assembly of filamentous brackish cyanobacterium Limnoraphis robusta strain CS-951.</title>
        <authorList>
            <person name="Willis A."/>
            <person name="Parks M."/>
            <person name="Burford M.A."/>
        </authorList>
    </citation>
    <scope>NUCLEOTIDE SEQUENCE [LARGE SCALE GENOMIC DNA]</scope>
    <source>
        <strain evidence="4 5">CS-951</strain>
    </source>
</reference>
<dbReference type="InterPro" id="IPR021435">
    <property type="entry name" value="DUF3084"/>
</dbReference>
<evidence type="ECO:0000313" key="4">
    <source>
        <dbReference type="EMBL" id="KKD34952.1"/>
    </source>
</evidence>
<dbReference type="Pfam" id="PF11283">
    <property type="entry name" value="DUF3084"/>
    <property type="match status" value="1"/>
</dbReference>
<feature type="transmembrane region" description="Helical" evidence="3">
    <location>
        <begin position="43"/>
        <end position="67"/>
    </location>
</feature>
<feature type="coiled-coil region" evidence="1">
    <location>
        <begin position="78"/>
        <end position="231"/>
    </location>
</feature>
<dbReference type="Gene3D" id="1.10.287.1490">
    <property type="match status" value="1"/>
</dbReference>
<keyword evidence="3" id="KW-1133">Transmembrane helix</keyword>
<feature type="coiled-coil region" evidence="1">
    <location>
        <begin position="256"/>
        <end position="287"/>
    </location>
</feature>
<dbReference type="AlphaFoldDB" id="A0A0F5Y8I7"/>
<comment type="caution">
    <text evidence="4">The sequence shown here is derived from an EMBL/GenBank/DDBJ whole genome shotgun (WGS) entry which is preliminary data.</text>
</comment>
<dbReference type="OrthoDB" id="9812848at2"/>
<dbReference type="EMBL" id="LATL02000041">
    <property type="protein sequence ID" value="KKD34952.1"/>
    <property type="molecule type" value="Genomic_DNA"/>
</dbReference>
<evidence type="ECO:0000256" key="2">
    <source>
        <dbReference type="SAM" id="MobiDB-lite"/>
    </source>
</evidence>
<name>A0A0F5Y8I7_9CYAN</name>
<dbReference type="PATRIC" id="fig|1637645.4.peg.717"/>
<evidence type="ECO:0000313" key="5">
    <source>
        <dbReference type="Proteomes" id="UP000033607"/>
    </source>
</evidence>
<feature type="compositionally biased region" description="Basic and acidic residues" evidence="2">
    <location>
        <begin position="547"/>
        <end position="559"/>
    </location>
</feature>
<sequence>MTAGFILVISILVLGGVIATVSDRLGTKVGKARLSLFKLRPRTTAVVVTMVTGTVLSGLTLGILFAASKPLRRGVFRIDEIQERLNQSRKDLTQTSDEKERVETELEKARTSLNAALAQLNQINSSLEQANSQATETETKLQQTQSQLQQTQTRLDELQGQLSQIDEAKNQTELELNRTENQLQEVFDQKKLLQVEIQELQTERQKLIEQREQVKAQIQERDREIADQEQVIAEQDQVISQRDQVIAERDKVLAERDKVIVQREKLLKELEQQQVKLEEQQAYLKEQFKLVERDFQLLREGSVVLKRGAVLASGLIRVKDPKQSTNVIHGLLQEANRNAMNSVQLGNSNVEKEQVIQITKTEVEELITEIDDGRDYVVQIISAANYLAGESRVAVFTKAEPNRLLFTSGEVIAGTSIKPSTLSDDQLQQQLEQLLDASRFRARFVGVLDVDGLILIGDSRVETLVNFFEKLQQHDQPVELQAVAAEDTYTIGPLKIDLLARQNGEIIFSTRPQDQEMLTEEEPEILQPWEAEDAKPKETQTEGGSFRIDRTRSLFNERQ</sequence>